<dbReference type="EMBL" id="JALBCA010000024">
    <property type="protein sequence ID" value="KAI2389379.1"/>
    <property type="molecule type" value="Genomic_DNA"/>
</dbReference>
<name>A0ACB8V063_9EURO</name>
<comment type="caution">
    <text evidence="1">The sequence shown here is derived from an EMBL/GenBank/DDBJ whole genome shotgun (WGS) entry which is preliminary data.</text>
</comment>
<proteinExistence type="predicted"/>
<organism evidence="1">
    <name type="scientific">Ophidiomyces ophidiicola</name>
    <dbReference type="NCBI Taxonomy" id="1387563"/>
    <lineage>
        <taxon>Eukaryota</taxon>
        <taxon>Fungi</taxon>
        <taxon>Dikarya</taxon>
        <taxon>Ascomycota</taxon>
        <taxon>Pezizomycotina</taxon>
        <taxon>Eurotiomycetes</taxon>
        <taxon>Eurotiomycetidae</taxon>
        <taxon>Onygenales</taxon>
        <taxon>Onygenaceae</taxon>
        <taxon>Ophidiomyces</taxon>
    </lineage>
</organism>
<reference evidence="1" key="1">
    <citation type="journal article" date="2022" name="bioRxiv">
        <title>Population genetic analysis of Ophidiomyces ophidiicola, the causative agent of snake fungal disease, indicates recent introductions to the USA.</title>
        <authorList>
            <person name="Ladner J.T."/>
            <person name="Palmer J.M."/>
            <person name="Ettinger C.L."/>
            <person name="Stajich J.E."/>
            <person name="Farrell T.M."/>
            <person name="Glorioso B.M."/>
            <person name="Lawson B."/>
            <person name="Price S.J."/>
            <person name="Stengle A.G."/>
            <person name="Grear D.A."/>
            <person name="Lorch J.M."/>
        </authorList>
    </citation>
    <scope>NUCLEOTIDE SEQUENCE</scope>
    <source>
        <strain evidence="1">NWHC 24266-5</strain>
    </source>
</reference>
<protein>
    <submittedName>
        <fullName evidence="1">RNA-binding protein lsm5</fullName>
    </submittedName>
</protein>
<evidence type="ECO:0000313" key="1">
    <source>
        <dbReference type="EMBL" id="KAI2389379.1"/>
    </source>
</evidence>
<gene>
    <name evidence="1" type="primary">LSM5</name>
    <name evidence="1" type="ORF">LOY88_002097</name>
</gene>
<sequence length="103" mass="11136">MASQLLPLELIDKCVGSKIWVVMKGDKEFSGTLLGFDDYVNMVLEDVTELYGWATIFTVEFCTDVLPISDYTGAQTKLPKILLNGNNICMLIPGGEGPSGSAS</sequence>
<accession>A0ACB8V063</accession>